<name>A0A382MS21_9ZZZZ</name>
<evidence type="ECO:0000313" key="2">
    <source>
        <dbReference type="EMBL" id="SVC51813.1"/>
    </source>
</evidence>
<sequence>MGYLLNLMVLVGVAILVAMGVLSAAGVGFILVIGGVAMCLAHWSDRWRTP</sequence>
<feature type="transmembrane region" description="Helical" evidence="1">
    <location>
        <begin position="12"/>
        <end position="41"/>
    </location>
</feature>
<dbReference type="EMBL" id="UINC01095600">
    <property type="protein sequence ID" value="SVC51813.1"/>
    <property type="molecule type" value="Genomic_DNA"/>
</dbReference>
<gene>
    <name evidence="2" type="ORF">METZ01_LOCUS304667</name>
</gene>
<reference evidence="2" key="1">
    <citation type="submission" date="2018-05" db="EMBL/GenBank/DDBJ databases">
        <authorList>
            <person name="Lanie J.A."/>
            <person name="Ng W.-L."/>
            <person name="Kazmierczak K.M."/>
            <person name="Andrzejewski T.M."/>
            <person name="Davidsen T.M."/>
            <person name="Wayne K.J."/>
            <person name="Tettelin H."/>
            <person name="Glass J.I."/>
            <person name="Rusch D."/>
            <person name="Podicherti R."/>
            <person name="Tsui H.-C.T."/>
            <person name="Winkler M.E."/>
        </authorList>
    </citation>
    <scope>NUCLEOTIDE SEQUENCE</scope>
</reference>
<keyword evidence="1" id="KW-0812">Transmembrane</keyword>
<evidence type="ECO:0000256" key="1">
    <source>
        <dbReference type="SAM" id="Phobius"/>
    </source>
</evidence>
<proteinExistence type="predicted"/>
<organism evidence="2">
    <name type="scientific">marine metagenome</name>
    <dbReference type="NCBI Taxonomy" id="408172"/>
    <lineage>
        <taxon>unclassified sequences</taxon>
        <taxon>metagenomes</taxon>
        <taxon>ecological metagenomes</taxon>
    </lineage>
</organism>
<keyword evidence="1" id="KW-1133">Transmembrane helix</keyword>
<keyword evidence="1" id="KW-0472">Membrane</keyword>
<dbReference type="AlphaFoldDB" id="A0A382MS21"/>
<accession>A0A382MS21</accession>
<protein>
    <submittedName>
        <fullName evidence="2">Uncharacterized protein</fullName>
    </submittedName>
</protein>